<proteinExistence type="predicted"/>
<accession>A0A5C5X577</accession>
<evidence type="ECO:0000313" key="3">
    <source>
        <dbReference type="EMBL" id="TWT57375.1"/>
    </source>
</evidence>
<keyword evidence="1" id="KW-0732">Signal</keyword>
<sequence length="259" mass="26786" precursor="true">MRVTIGKFFAGIMASLVMTTSASAGLVEYSAGHSDIGVEYEDHGSHGHLHLHYHFGGDAVLDGTASGTESEYALDEAYIRVADSLMVSGAPLNSVGLGAGTGDAWVLPQNNVAGVPFVGLATEEVPANFGDVKFSLEGVTGPGEFSVWQSTGLGGIDIFMSTFDATAPDAITLAALAHSHFNYGFSAAGLYYVDIRAESVNDPSLFDTGTLIFAVGDSAVPPVTNPVPEPGSLVLMGIGALGFGGSRLKRRKKPSNMIA</sequence>
<protein>
    <submittedName>
        <fullName evidence="3">PEP-CTERM motif protein</fullName>
    </submittedName>
</protein>
<name>A0A5C5X577_9PLAN</name>
<evidence type="ECO:0000313" key="4">
    <source>
        <dbReference type="Proteomes" id="UP000317243"/>
    </source>
</evidence>
<organism evidence="3 4">
    <name type="scientific">Thalassoglobus neptunius</name>
    <dbReference type="NCBI Taxonomy" id="1938619"/>
    <lineage>
        <taxon>Bacteria</taxon>
        <taxon>Pseudomonadati</taxon>
        <taxon>Planctomycetota</taxon>
        <taxon>Planctomycetia</taxon>
        <taxon>Planctomycetales</taxon>
        <taxon>Planctomycetaceae</taxon>
        <taxon>Thalassoglobus</taxon>
    </lineage>
</organism>
<dbReference type="EMBL" id="SIHI01000001">
    <property type="protein sequence ID" value="TWT57375.1"/>
    <property type="molecule type" value="Genomic_DNA"/>
</dbReference>
<dbReference type="NCBIfam" id="NF038134">
    <property type="entry name" value="choice_anch_M"/>
    <property type="match status" value="1"/>
</dbReference>
<feature type="signal peptide" evidence="1">
    <location>
        <begin position="1"/>
        <end position="24"/>
    </location>
</feature>
<evidence type="ECO:0000259" key="2">
    <source>
        <dbReference type="Pfam" id="PF07589"/>
    </source>
</evidence>
<reference evidence="3 4" key="1">
    <citation type="submission" date="2019-02" db="EMBL/GenBank/DDBJ databases">
        <title>Deep-cultivation of Planctomycetes and their phenomic and genomic characterization uncovers novel biology.</title>
        <authorList>
            <person name="Wiegand S."/>
            <person name="Jogler M."/>
            <person name="Boedeker C."/>
            <person name="Pinto D."/>
            <person name="Vollmers J."/>
            <person name="Rivas-Marin E."/>
            <person name="Kohn T."/>
            <person name="Peeters S.H."/>
            <person name="Heuer A."/>
            <person name="Rast P."/>
            <person name="Oberbeckmann S."/>
            <person name="Bunk B."/>
            <person name="Jeske O."/>
            <person name="Meyerdierks A."/>
            <person name="Storesund J.E."/>
            <person name="Kallscheuer N."/>
            <person name="Luecker S."/>
            <person name="Lage O.M."/>
            <person name="Pohl T."/>
            <person name="Merkel B.J."/>
            <person name="Hornburger P."/>
            <person name="Mueller R.-W."/>
            <person name="Bruemmer F."/>
            <person name="Labrenz M."/>
            <person name="Spormann A.M."/>
            <person name="Op Den Camp H."/>
            <person name="Overmann J."/>
            <person name="Amann R."/>
            <person name="Jetten M.S.M."/>
            <person name="Mascher T."/>
            <person name="Medema M.H."/>
            <person name="Devos D.P."/>
            <person name="Kaster A.-K."/>
            <person name="Ovreas L."/>
            <person name="Rohde M."/>
            <person name="Galperin M.Y."/>
            <person name="Jogler C."/>
        </authorList>
    </citation>
    <scope>NUCLEOTIDE SEQUENCE [LARGE SCALE GENOMIC DNA]</scope>
    <source>
        <strain evidence="3 4">KOR42</strain>
    </source>
</reference>
<dbReference type="Pfam" id="PF07589">
    <property type="entry name" value="PEP-CTERM"/>
    <property type="match status" value="1"/>
</dbReference>
<dbReference type="RefSeq" id="WP_231740614.1">
    <property type="nucleotide sequence ID" value="NZ_SIHI01000001.1"/>
</dbReference>
<gene>
    <name evidence="3" type="ORF">KOR42_07350</name>
</gene>
<dbReference type="AlphaFoldDB" id="A0A5C5X577"/>
<feature type="domain" description="Ice-binding protein C-terminal" evidence="2">
    <location>
        <begin position="226"/>
        <end position="247"/>
    </location>
</feature>
<feature type="chain" id="PRO_5023032377" evidence="1">
    <location>
        <begin position="25"/>
        <end position="259"/>
    </location>
</feature>
<dbReference type="Proteomes" id="UP000317243">
    <property type="component" value="Unassembled WGS sequence"/>
</dbReference>
<keyword evidence="4" id="KW-1185">Reference proteome</keyword>
<dbReference type="NCBIfam" id="TIGR02595">
    <property type="entry name" value="PEP_CTERM"/>
    <property type="match status" value="1"/>
</dbReference>
<evidence type="ECO:0000256" key="1">
    <source>
        <dbReference type="SAM" id="SignalP"/>
    </source>
</evidence>
<dbReference type="InterPro" id="IPR013424">
    <property type="entry name" value="Ice-binding_C"/>
</dbReference>
<comment type="caution">
    <text evidence="3">The sequence shown here is derived from an EMBL/GenBank/DDBJ whole genome shotgun (WGS) entry which is preliminary data.</text>
</comment>